<dbReference type="HOGENOM" id="CLU_2040304_0_0_1"/>
<reference evidence="1" key="1">
    <citation type="journal article" date="2012" name="Nature">
        <title>The oyster genome reveals stress adaptation and complexity of shell formation.</title>
        <authorList>
            <person name="Zhang G."/>
            <person name="Fang X."/>
            <person name="Guo X."/>
            <person name="Li L."/>
            <person name="Luo R."/>
            <person name="Xu F."/>
            <person name="Yang P."/>
            <person name="Zhang L."/>
            <person name="Wang X."/>
            <person name="Qi H."/>
            <person name="Xiong Z."/>
            <person name="Que H."/>
            <person name="Xie Y."/>
            <person name="Holland P.W."/>
            <person name="Paps J."/>
            <person name="Zhu Y."/>
            <person name="Wu F."/>
            <person name="Chen Y."/>
            <person name="Wang J."/>
            <person name="Peng C."/>
            <person name="Meng J."/>
            <person name="Yang L."/>
            <person name="Liu J."/>
            <person name="Wen B."/>
            <person name="Zhang N."/>
            <person name="Huang Z."/>
            <person name="Zhu Q."/>
            <person name="Feng Y."/>
            <person name="Mount A."/>
            <person name="Hedgecock D."/>
            <person name="Xu Z."/>
            <person name="Liu Y."/>
            <person name="Domazet-Loso T."/>
            <person name="Du Y."/>
            <person name="Sun X."/>
            <person name="Zhang S."/>
            <person name="Liu B."/>
            <person name="Cheng P."/>
            <person name="Jiang X."/>
            <person name="Li J."/>
            <person name="Fan D."/>
            <person name="Wang W."/>
            <person name="Fu W."/>
            <person name="Wang T."/>
            <person name="Wang B."/>
            <person name="Zhang J."/>
            <person name="Peng Z."/>
            <person name="Li Y."/>
            <person name="Li N."/>
            <person name="Wang J."/>
            <person name="Chen M."/>
            <person name="He Y."/>
            <person name="Tan F."/>
            <person name="Song X."/>
            <person name="Zheng Q."/>
            <person name="Huang R."/>
            <person name="Yang H."/>
            <person name="Du X."/>
            <person name="Chen L."/>
            <person name="Yang M."/>
            <person name="Gaffney P.M."/>
            <person name="Wang S."/>
            <person name="Luo L."/>
            <person name="She Z."/>
            <person name="Ming Y."/>
            <person name="Huang W."/>
            <person name="Zhang S."/>
            <person name="Huang B."/>
            <person name="Zhang Y."/>
            <person name="Qu T."/>
            <person name="Ni P."/>
            <person name="Miao G."/>
            <person name="Wang J."/>
            <person name="Wang Q."/>
            <person name="Steinberg C.E."/>
            <person name="Wang H."/>
            <person name="Li N."/>
            <person name="Qian L."/>
            <person name="Zhang G."/>
            <person name="Li Y."/>
            <person name="Yang H."/>
            <person name="Liu X."/>
            <person name="Wang J."/>
            <person name="Yin Y."/>
            <person name="Wang J."/>
        </authorList>
    </citation>
    <scope>NUCLEOTIDE SEQUENCE [LARGE SCALE GENOMIC DNA]</scope>
    <source>
        <strain evidence="1">05x7-T-G4-1.051#20</strain>
    </source>
</reference>
<protein>
    <submittedName>
        <fullName evidence="1">E3 ubiquitin-protein ligase mib1</fullName>
    </submittedName>
</protein>
<dbReference type="GO" id="GO:0016567">
    <property type="term" value="P:protein ubiquitination"/>
    <property type="evidence" value="ECO:0007669"/>
    <property type="project" value="InterPro"/>
</dbReference>
<dbReference type="GO" id="GO:0004842">
    <property type="term" value="F:ubiquitin-protein transferase activity"/>
    <property type="evidence" value="ECO:0007669"/>
    <property type="project" value="InterPro"/>
</dbReference>
<sequence length="121" mass="13520">MLTVSIERGCTNYEKCLFGVVNSFVTFTKILYDVIAVGWVNVEWDTGLSLSYRYGSDGLITAYDIEPSDEPRILEHEAIAVGCLVRRGPDWKWGEQDGGEGNIGAVYRLKSPTEVYLTGNY</sequence>
<dbReference type="Pfam" id="PF06701">
    <property type="entry name" value="MIB_HERC2"/>
    <property type="match status" value="1"/>
</dbReference>
<name>K1QVD9_MAGGI</name>
<proteinExistence type="predicted"/>
<dbReference type="InParanoid" id="K1QVD9"/>
<dbReference type="SUPFAM" id="SSF159034">
    <property type="entry name" value="Mib/herc2 domain-like"/>
    <property type="match status" value="1"/>
</dbReference>
<dbReference type="Gene3D" id="2.30.30.40">
    <property type="entry name" value="SH3 Domains"/>
    <property type="match status" value="1"/>
</dbReference>
<dbReference type="GO" id="GO:0046872">
    <property type="term" value="F:metal ion binding"/>
    <property type="evidence" value="ECO:0007669"/>
    <property type="project" value="InterPro"/>
</dbReference>
<dbReference type="InterPro" id="IPR037252">
    <property type="entry name" value="Mib_Herc2_sf"/>
</dbReference>
<evidence type="ECO:0000313" key="1">
    <source>
        <dbReference type="EMBL" id="EKC25531.1"/>
    </source>
</evidence>
<gene>
    <name evidence="1" type="ORF">CGI_10001502</name>
</gene>
<dbReference type="PROSITE" id="PS51416">
    <property type="entry name" value="MIB_HERC2"/>
    <property type="match status" value="1"/>
</dbReference>
<dbReference type="EMBL" id="JH816768">
    <property type="protein sequence ID" value="EKC25531.1"/>
    <property type="molecule type" value="Genomic_DNA"/>
</dbReference>
<dbReference type="AlphaFoldDB" id="K1QVD9"/>
<accession>K1QVD9</accession>
<organism evidence="1">
    <name type="scientific">Magallana gigas</name>
    <name type="common">Pacific oyster</name>
    <name type="synonym">Crassostrea gigas</name>
    <dbReference type="NCBI Taxonomy" id="29159"/>
    <lineage>
        <taxon>Eukaryota</taxon>
        <taxon>Metazoa</taxon>
        <taxon>Spiralia</taxon>
        <taxon>Lophotrochozoa</taxon>
        <taxon>Mollusca</taxon>
        <taxon>Bivalvia</taxon>
        <taxon>Autobranchia</taxon>
        <taxon>Pteriomorphia</taxon>
        <taxon>Ostreida</taxon>
        <taxon>Ostreoidea</taxon>
        <taxon>Ostreidae</taxon>
        <taxon>Magallana</taxon>
    </lineage>
</organism>
<dbReference type="InterPro" id="IPR010606">
    <property type="entry name" value="Mib_Herc2"/>
</dbReference>